<proteinExistence type="predicted"/>
<evidence type="ECO:0000313" key="2">
    <source>
        <dbReference type="WBParaSite" id="ES5_v2.g25178.t1"/>
    </source>
</evidence>
<organism evidence="1 2">
    <name type="scientific">Panagrolaimus sp. ES5</name>
    <dbReference type="NCBI Taxonomy" id="591445"/>
    <lineage>
        <taxon>Eukaryota</taxon>
        <taxon>Metazoa</taxon>
        <taxon>Ecdysozoa</taxon>
        <taxon>Nematoda</taxon>
        <taxon>Chromadorea</taxon>
        <taxon>Rhabditida</taxon>
        <taxon>Tylenchina</taxon>
        <taxon>Panagrolaimomorpha</taxon>
        <taxon>Panagrolaimoidea</taxon>
        <taxon>Panagrolaimidae</taxon>
        <taxon>Panagrolaimus</taxon>
    </lineage>
</organism>
<name>A0AC34G6N1_9BILA</name>
<evidence type="ECO:0000313" key="1">
    <source>
        <dbReference type="Proteomes" id="UP000887579"/>
    </source>
</evidence>
<dbReference type="WBParaSite" id="ES5_v2.g25178.t1">
    <property type="protein sequence ID" value="ES5_v2.g25178.t1"/>
    <property type="gene ID" value="ES5_v2.g25178"/>
</dbReference>
<accession>A0AC34G6N1</accession>
<protein>
    <submittedName>
        <fullName evidence="2">Vesicle-fusing ATPase</fullName>
    </submittedName>
</protein>
<sequence length="387" mass="43175">MQRNSFISAKLHNPELSYANKVYFNKADIDPKTTPYVKIAKQDGRKDVYLFAADIDAGVQAGHVTFSMHQRKWTQISLEREVHVFPFPDSQKQYIVGMNVAIDYLTPPKETMGPIDTDKMAKEYSMKFATTAFTVGQQLVFKFNINDKDVNFLIEIKELNIMSRDGSSTEKASFGILLPDAAASFGILLPDAAVIFDKNPESLISLIGKSKGKSVQRALINPEWDFQKIGIGGLDKEFADIFRRAFASRVFPPEYSEQLGIKHVRGILLYGPPGTGKTLIARQIGKMLNAREPKIVNGPEILNKYVGESEANMRKLFADAEEEYKRCGANSGLHMIIFDEIDAICKQRGSQAGSTGVHDTMVNQLLTKLDGVEQLNNILVIGMTNRK</sequence>
<dbReference type="Proteomes" id="UP000887579">
    <property type="component" value="Unplaced"/>
</dbReference>
<reference evidence="2" key="1">
    <citation type="submission" date="2022-11" db="UniProtKB">
        <authorList>
            <consortium name="WormBaseParasite"/>
        </authorList>
    </citation>
    <scope>IDENTIFICATION</scope>
</reference>